<feature type="compositionally biased region" description="Gly residues" evidence="1">
    <location>
        <begin position="115"/>
        <end position="124"/>
    </location>
</feature>
<sequence>MDIFHQVLLIFSDGLNENVAILKQESERLRASGVSALFAVALKEAAAPELQMVEFGRGYYYQAPLRIRDLSISSTILQQMSSVADRVCCNVSCKCSGPPGPHGPPGQPGTKGSPGLKGHGGYPGDVGSHGRRGPPGPPGPQGTQGCPGTRGPKGSHSFSGDRGEDGEDGLSGVDGEQGKEGVDGMKGQKGDPGSQGIPGIRGEEGLKGDRGLRGDPGEPGRNNMTPGPKGEPGNQGDPGTPGRQGRPGRDGEDGNPGRDGRRGASGSTGAPGDKGRPGPPGVPGASGPKGPRGNRGPQGPKGMMGFPGRQGDPGRAGGPGGGGRPGANGQKGQPGGPPAAGSLRKGEEGRDGAGPPGAPGAKGSDGFPGYPGPLGPKGEKGTKGFPGGRGSRGREGNSGGTGEPGEPGEPGFPGRRGRRGVPGNRGKTECELITYIRNHCACCHDPPRCPAVPTELVFALDMSEDVTSADFEDQRRVVLSLLQDINMAKSNCPAGARVSVVAFSRHTRYLIRLQEHRSRASLLEAVQKLARERTAERRHLGAAMLFVGRNVFKRVRPGKTTRKVAVFFSGGQTQDPDDVLTAVMELRAQNVASAVIGLRNVPRISRALEADDSGNSVFALLRRQQDLDRIRTCVLCSDPCRRSSDCSFILDPPAPLQAELDLALVLDGSREVQADQYAGAQQLMASVVEQL</sequence>
<dbReference type="Gene3D" id="3.40.50.410">
    <property type="entry name" value="von Willebrand factor, type A domain"/>
    <property type="match status" value="1"/>
</dbReference>
<dbReference type="EMBL" id="AYCK01017823">
    <property type="status" value="NOT_ANNOTATED_CDS"/>
    <property type="molecule type" value="Genomic_DNA"/>
</dbReference>
<feature type="compositionally biased region" description="Basic and acidic residues" evidence="1">
    <location>
        <begin position="247"/>
        <end position="262"/>
    </location>
</feature>
<reference evidence="3" key="2">
    <citation type="submission" date="2025-08" db="UniProtKB">
        <authorList>
            <consortium name="Ensembl"/>
        </authorList>
    </citation>
    <scope>IDENTIFICATION</scope>
</reference>
<feature type="compositionally biased region" description="Gly residues" evidence="1">
    <location>
        <begin position="314"/>
        <end position="326"/>
    </location>
</feature>
<evidence type="ECO:0000313" key="4">
    <source>
        <dbReference type="Proteomes" id="UP000028760"/>
    </source>
</evidence>
<evidence type="ECO:0000259" key="2">
    <source>
        <dbReference type="PROSITE" id="PS50234"/>
    </source>
</evidence>
<dbReference type="Pfam" id="PF01391">
    <property type="entry name" value="Collagen"/>
    <property type="match status" value="2"/>
</dbReference>
<accession>A0A096M1T2</accession>
<dbReference type="OMA" id="HTRYLIR"/>
<dbReference type="EMBL" id="AYCK01017821">
    <property type="status" value="NOT_ANNOTATED_CDS"/>
    <property type="molecule type" value="Genomic_DNA"/>
</dbReference>
<feature type="region of interest" description="Disordered" evidence="1">
    <location>
        <begin position="97"/>
        <end position="425"/>
    </location>
</feature>
<feature type="compositionally biased region" description="Basic and acidic residues" evidence="1">
    <location>
        <begin position="176"/>
        <end position="189"/>
    </location>
</feature>
<dbReference type="eggNOG" id="KOG3544">
    <property type="taxonomic scope" value="Eukaryota"/>
</dbReference>
<feature type="domain" description="VWFA" evidence="2">
    <location>
        <begin position="455"/>
        <end position="634"/>
    </location>
</feature>
<reference evidence="4" key="1">
    <citation type="submission" date="2013-10" db="EMBL/GenBank/DDBJ databases">
        <authorList>
            <person name="Schartl M."/>
            <person name="Warren W."/>
        </authorList>
    </citation>
    <scope>NUCLEOTIDE SEQUENCE [LARGE SCALE GENOMIC DNA]</scope>
    <source>
        <strain evidence="4">female</strain>
    </source>
</reference>
<evidence type="ECO:0000256" key="1">
    <source>
        <dbReference type="SAM" id="MobiDB-lite"/>
    </source>
</evidence>
<dbReference type="SUPFAM" id="SSF53300">
    <property type="entry name" value="vWA-like"/>
    <property type="match status" value="1"/>
</dbReference>
<dbReference type="AlphaFoldDB" id="A0A096M1T2"/>
<name>A0A096M1T2_POEFO</name>
<protein>
    <recommendedName>
        <fullName evidence="2">VWFA domain-containing protein</fullName>
    </recommendedName>
</protein>
<keyword evidence="4" id="KW-1185">Reference proteome</keyword>
<dbReference type="Ensembl" id="ENSPFOT00000029709.1">
    <property type="protein sequence ID" value="ENSPFOP00000025373.1"/>
    <property type="gene ID" value="ENSPFOG00000021936.1"/>
</dbReference>
<feature type="compositionally biased region" description="Gly residues" evidence="1">
    <location>
        <begin position="384"/>
        <end position="405"/>
    </location>
</feature>
<feature type="compositionally biased region" description="Pro residues" evidence="1">
    <location>
        <begin position="98"/>
        <end position="107"/>
    </location>
</feature>
<proteinExistence type="predicted"/>
<dbReference type="Proteomes" id="UP000028760">
    <property type="component" value="Unassembled WGS sequence"/>
</dbReference>
<feature type="compositionally biased region" description="Basic and acidic residues" evidence="1">
    <location>
        <begin position="201"/>
        <end position="218"/>
    </location>
</feature>
<organism evidence="3 4">
    <name type="scientific">Poecilia formosa</name>
    <name type="common">Amazon molly</name>
    <name type="synonym">Limia formosa</name>
    <dbReference type="NCBI Taxonomy" id="48698"/>
    <lineage>
        <taxon>Eukaryota</taxon>
        <taxon>Metazoa</taxon>
        <taxon>Chordata</taxon>
        <taxon>Craniata</taxon>
        <taxon>Vertebrata</taxon>
        <taxon>Euteleostomi</taxon>
        <taxon>Actinopterygii</taxon>
        <taxon>Neopterygii</taxon>
        <taxon>Teleostei</taxon>
        <taxon>Neoteleostei</taxon>
        <taxon>Acanthomorphata</taxon>
        <taxon>Ovalentaria</taxon>
        <taxon>Atherinomorphae</taxon>
        <taxon>Cyprinodontiformes</taxon>
        <taxon>Poeciliidae</taxon>
        <taxon>Poeciliinae</taxon>
        <taxon>Poecilia</taxon>
    </lineage>
</organism>
<evidence type="ECO:0000313" key="3">
    <source>
        <dbReference type="Ensembl" id="ENSPFOP00000025373.1"/>
    </source>
</evidence>
<dbReference type="InterPro" id="IPR008160">
    <property type="entry name" value="Collagen"/>
</dbReference>
<feature type="compositionally biased region" description="Low complexity" evidence="1">
    <location>
        <begin position="141"/>
        <end position="152"/>
    </location>
</feature>
<dbReference type="SMART" id="SM00327">
    <property type="entry name" value="VWA"/>
    <property type="match status" value="1"/>
</dbReference>
<dbReference type="GeneTree" id="ENSGT00940000155619"/>
<dbReference type="PANTHER" id="PTHR24637">
    <property type="entry name" value="COLLAGEN"/>
    <property type="match status" value="1"/>
</dbReference>
<dbReference type="PROSITE" id="PS50234">
    <property type="entry name" value="VWFA"/>
    <property type="match status" value="1"/>
</dbReference>
<dbReference type="InterPro" id="IPR002035">
    <property type="entry name" value="VWF_A"/>
</dbReference>
<dbReference type="STRING" id="48698.ENSPFOP00000025373"/>
<reference evidence="3" key="3">
    <citation type="submission" date="2025-09" db="UniProtKB">
        <authorList>
            <consortium name="Ensembl"/>
        </authorList>
    </citation>
    <scope>IDENTIFICATION</scope>
</reference>
<dbReference type="Pfam" id="PF00092">
    <property type="entry name" value="VWA"/>
    <property type="match status" value="1"/>
</dbReference>
<dbReference type="CDD" id="cd01450">
    <property type="entry name" value="vWFA_subfamily_ECM"/>
    <property type="match status" value="1"/>
</dbReference>
<dbReference type="EMBL" id="AYCK01017822">
    <property type="status" value="NOT_ANNOTATED_CDS"/>
    <property type="molecule type" value="Genomic_DNA"/>
</dbReference>
<dbReference type="InterPro" id="IPR036465">
    <property type="entry name" value="vWFA_dom_sf"/>
</dbReference>